<dbReference type="AlphaFoldDB" id="A0AAX4P8N8"/>
<dbReference type="EMBL" id="CP151505">
    <property type="protein sequence ID" value="WZN62376.1"/>
    <property type="molecule type" value="Genomic_DNA"/>
</dbReference>
<dbReference type="Gene3D" id="2.70.170.10">
    <property type="entry name" value="Neurotransmitter-gated ion-channel ligand-binding domain"/>
    <property type="match status" value="1"/>
</dbReference>
<keyword evidence="2" id="KW-0472">Membrane</keyword>
<protein>
    <submittedName>
        <fullName evidence="5">Ligand-gated ion channel</fullName>
    </submittedName>
</protein>
<reference evidence="5 6" key="1">
    <citation type="submission" date="2024-03" db="EMBL/GenBank/DDBJ databases">
        <title>Complete genome sequence of the green alga Chloropicon roscoffensis RCC1871.</title>
        <authorList>
            <person name="Lemieux C."/>
            <person name="Pombert J.-F."/>
            <person name="Otis C."/>
            <person name="Turmel M."/>
        </authorList>
    </citation>
    <scope>NUCLEOTIDE SEQUENCE [LARGE SCALE GENOMIC DNA]</scope>
    <source>
        <strain evidence="5 6">RCC1871</strain>
    </source>
</reference>
<dbReference type="InterPro" id="IPR006029">
    <property type="entry name" value="Neurotrans-gated_channel_TM"/>
</dbReference>
<dbReference type="PANTHER" id="PTHR18945">
    <property type="entry name" value="NEUROTRANSMITTER GATED ION CHANNEL"/>
    <property type="match status" value="1"/>
</dbReference>
<dbReference type="SUPFAM" id="SSF63712">
    <property type="entry name" value="Nicotinic receptor ligand binding domain-like"/>
    <property type="match status" value="1"/>
</dbReference>
<evidence type="ECO:0000313" key="6">
    <source>
        <dbReference type="Proteomes" id="UP001472866"/>
    </source>
</evidence>
<dbReference type="Proteomes" id="UP001472866">
    <property type="component" value="Chromosome 05"/>
</dbReference>
<feature type="signal peptide" evidence="3">
    <location>
        <begin position="1"/>
        <end position="24"/>
    </location>
</feature>
<dbReference type="Pfam" id="PF02932">
    <property type="entry name" value="Neur_chan_memb"/>
    <property type="match status" value="1"/>
</dbReference>
<sequence>MVMMTKKACLVLLTLALAMCQVRSQMKPPLGGQAGFPPNGPVTVHVSSLLERLLAVDDQNYRFECILYVYFSWPDSTAWSRMKESTDAFRNGSKETCNRNCASHGEVGIPRTYGIPSFSGVPKGLEYAPEISCCDGVWLPSLTQLNVYELPEGRLQPYEIRISDSGSVAWWTAIHATYFTPMNFQRFPLDEQKLVVQFSFTSPLMVKEFVPSTTATRFLVRGEGDVVSGWAVDSIGVEPRNFSVRNEIAHWVDGYGERAAESDTYPLILPDTANQTIVQYAVPDEGFYAVSFNVVIHIHRLWRYYLLNIIVPIFLLVVLSMVCYIMPATSLDARLALSITLFLSLTALQLVVNDQLPRSSYPTAITKIVLVYYISVAVAIPETVVVYFLANKAKREQAPVVKGLEGLKSAIKQSTKGEGAEESPELQSNLSIALKTLQRKKIEKIPFMIDMFSLLAVAVTVVLSTVLILCGY</sequence>
<keyword evidence="2" id="KW-0812">Transmembrane</keyword>
<organism evidence="5 6">
    <name type="scientific">Chloropicon roscoffensis</name>
    <dbReference type="NCBI Taxonomy" id="1461544"/>
    <lineage>
        <taxon>Eukaryota</taxon>
        <taxon>Viridiplantae</taxon>
        <taxon>Chlorophyta</taxon>
        <taxon>Chloropicophyceae</taxon>
        <taxon>Chloropicales</taxon>
        <taxon>Chloropicaceae</taxon>
        <taxon>Chloropicon</taxon>
    </lineage>
</organism>
<name>A0AAX4P8N8_9CHLO</name>
<dbReference type="GO" id="GO:0005230">
    <property type="term" value="F:extracellular ligand-gated monoatomic ion channel activity"/>
    <property type="evidence" value="ECO:0007669"/>
    <property type="project" value="InterPro"/>
</dbReference>
<feature type="transmembrane region" description="Helical" evidence="2">
    <location>
        <begin position="364"/>
        <end position="390"/>
    </location>
</feature>
<evidence type="ECO:0000256" key="3">
    <source>
        <dbReference type="SAM" id="SignalP"/>
    </source>
</evidence>
<dbReference type="InterPro" id="IPR036734">
    <property type="entry name" value="Neur_chan_lig-bd_sf"/>
</dbReference>
<dbReference type="InterPro" id="IPR038050">
    <property type="entry name" value="Neuro_actylchol_rec"/>
</dbReference>
<dbReference type="InterPro" id="IPR006201">
    <property type="entry name" value="Neur_channel"/>
</dbReference>
<feature type="transmembrane region" description="Helical" evidence="2">
    <location>
        <begin position="447"/>
        <end position="469"/>
    </location>
</feature>
<dbReference type="InterPro" id="IPR036719">
    <property type="entry name" value="Neuro-gated_channel_TM_sf"/>
</dbReference>
<dbReference type="GO" id="GO:0004888">
    <property type="term" value="F:transmembrane signaling receptor activity"/>
    <property type="evidence" value="ECO:0007669"/>
    <property type="project" value="InterPro"/>
</dbReference>
<evidence type="ECO:0000259" key="4">
    <source>
        <dbReference type="Pfam" id="PF02932"/>
    </source>
</evidence>
<evidence type="ECO:0000313" key="5">
    <source>
        <dbReference type="EMBL" id="WZN62376.1"/>
    </source>
</evidence>
<accession>A0AAX4P8N8</accession>
<evidence type="ECO:0000256" key="1">
    <source>
        <dbReference type="ARBA" id="ARBA00004141"/>
    </source>
</evidence>
<gene>
    <name evidence="5" type="ORF">HKI87_05g39120</name>
</gene>
<feature type="domain" description="Neurotransmitter-gated ion-channel transmembrane" evidence="4">
    <location>
        <begin position="309"/>
        <end position="397"/>
    </location>
</feature>
<proteinExistence type="predicted"/>
<comment type="subcellular location">
    <subcellularLocation>
        <location evidence="1">Membrane</location>
        <topology evidence="1">Multi-pass membrane protein</topology>
    </subcellularLocation>
</comment>
<dbReference type="Gene3D" id="1.20.58.390">
    <property type="entry name" value="Neurotransmitter-gated ion-channel transmembrane domain"/>
    <property type="match status" value="1"/>
</dbReference>
<evidence type="ECO:0000256" key="2">
    <source>
        <dbReference type="SAM" id="Phobius"/>
    </source>
</evidence>
<feature type="chain" id="PRO_5043612703" evidence="3">
    <location>
        <begin position="25"/>
        <end position="472"/>
    </location>
</feature>
<dbReference type="GO" id="GO:0016020">
    <property type="term" value="C:membrane"/>
    <property type="evidence" value="ECO:0007669"/>
    <property type="project" value="UniProtKB-SubCell"/>
</dbReference>
<keyword evidence="6" id="KW-1185">Reference proteome</keyword>
<keyword evidence="2" id="KW-1133">Transmembrane helix</keyword>
<dbReference type="SUPFAM" id="SSF90112">
    <property type="entry name" value="Neurotransmitter-gated ion-channel transmembrane pore"/>
    <property type="match status" value="1"/>
</dbReference>
<feature type="transmembrane region" description="Helical" evidence="2">
    <location>
        <begin position="333"/>
        <end position="352"/>
    </location>
</feature>
<feature type="transmembrane region" description="Helical" evidence="2">
    <location>
        <begin position="302"/>
        <end position="326"/>
    </location>
</feature>
<keyword evidence="3" id="KW-0732">Signal</keyword>